<keyword evidence="1" id="KW-0678">Repressor</keyword>
<dbReference type="PROSITE" id="PS01081">
    <property type="entry name" value="HTH_TETR_1"/>
    <property type="match status" value="1"/>
</dbReference>
<dbReference type="PANTHER" id="PTHR30055">
    <property type="entry name" value="HTH-TYPE TRANSCRIPTIONAL REGULATOR RUTR"/>
    <property type="match status" value="1"/>
</dbReference>
<dbReference type="Proteomes" id="UP000007472">
    <property type="component" value="Chromosome"/>
</dbReference>
<evidence type="ECO:0000259" key="6">
    <source>
        <dbReference type="PROSITE" id="PS50977"/>
    </source>
</evidence>
<organism evidence="7 8">
    <name type="scientific">Taylorella equigenitalis (strain MCE9)</name>
    <dbReference type="NCBI Taxonomy" id="937774"/>
    <lineage>
        <taxon>Bacteria</taxon>
        <taxon>Pseudomonadati</taxon>
        <taxon>Pseudomonadota</taxon>
        <taxon>Betaproteobacteria</taxon>
        <taxon>Burkholderiales</taxon>
        <taxon>Alcaligenaceae</taxon>
        <taxon>Taylorella</taxon>
    </lineage>
</organism>
<dbReference type="SUPFAM" id="SSF46689">
    <property type="entry name" value="Homeodomain-like"/>
    <property type="match status" value="1"/>
</dbReference>
<dbReference type="KEGG" id="teq:TEQUI_1114"/>
<feature type="DNA-binding region" description="H-T-H motif" evidence="5">
    <location>
        <begin position="33"/>
        <end position="52"/>
    </location>
</feature>
<proteinExistence type="predicted"/>
<evidence type="ECO:0000256" key="3">
    <source>
        <dbReference type="ARBA" id="ARBA00023125"/>
    </source>
</evidence>
<reference evidence="7 8" key="1">
    <citation type="journal article" date="2011" name="J. Bacteriol.">
        <title>Genome sequence of Taylorella equigenitalis MCE9, the causative agent of contagious equine metritis.</title>
        <authorList>
            <person name="Hebert L."/>
            <person name="Moumen B."/>
            <person name="Duquesne F."/>
            <person name="Breuil M.F."/>
            <person name="Laugier C."/>
            <person name="Batto J.M."/>
            <person name="Renault P."/>
            <person name="Petry S."/>
        </authorList>
    </citation>
    <scope>NUCLEOTIDE SEQUENCE [LARGE SCALE GENOMIC DNA]</scope>
    <source>
        <strain evidence="7 8">MCE9</strain>
    </source>
</reference>
<evidence type="ECO:0000313" key="7">
    <source>
        <dbReference type="EMBL" id="ADU92038.1"/>
    </source>
</evidence>
<dbReference type="PROSITE" id="PS50977">
    <property type="entry name" value="HTH_TETR_2"/>
    <property type="match status" value="1"/>
</dbReference>
<evidence type="ECO:0000256" key="5">
    <source>
        <dbReference type="PROSITE-ProRule" id="PRU00335"/>
    </source>
</evidence>
<feature type="domain" description="HTH tetR-type" evidence="6">
    <location>
        <begin position="10"/>
        <end position="70"/>
    </location>
</feature>
<dbReference type="InterPro" id="IPR009057">
    <property type="entry name" value="Homeodomain-like_sf"/>
</dbReference>
<gene>
    <name evidence="7" type="ordered locus">TEQUI_1114</name>
</gene>
<evidence type="ECO:0000256" key="2">
    <source>
        <dbReference type="ARBA" id="ARBA00023015"/>
    </source>
</evidence>
<dbReference type="Pfam" id="PF00440">
    <property type="entry name" value="TetR_N"/>
    <property type="match status" value="1"/>
</dbReference>
<dbReference type="Gene3D" id="1.10.357.10">
    <property type="entry name" value="Tetracycline Repressor, domain 2"/>
    <property type="match status" value="1"/>
</dbReference>
<dbReference type="SUPFAM" id="SSF48498">
    <property type="entry name" value="Tetracyclin repressor-like, C-terminal domain"/>
    <property type="match status" value="1"/>
</dbReference>
<dbReference type="PRINTS" id="PR00455">
    <property type="entry name" value="HTHTETR"/>
</dbReference>
<dbReference type="AlphaFoldDB" id="A0A654KHU9"/>
<evidence type="ECO:0000256" key="1">
    <source>
        <dbReference type="ARBA" id="ARBA00022491"/>
    </source>
</evidence>
<dbReference type="GO" id="GO:0000976">
    <property type="term" value="F:transcription cis-regulatory region binding"/>
    <property type="evidence" value="ECO:0007669"/>
    <property type="project" value="TreeGrafter"/>
</dbReference>
<protein>
    <submittedName>
        <fullName evidence="7">Transcriptional regulator,TetR family</fullName>
    </submittedName>
</protein>
<sequence>MSEDKLSKAILTRRQILNAAEKLIVEKGYESASMRDITQLAGVNLASVNYHFGSKDALIAAVLKRRLGAINKERLEKLDALEARAAGKPVRPSQLIYAFFGSLVAHAGEDDHDGNIYLKILEQTMLSPSDFVTTVVAQENALVFERYRQAFFKAMPDVPEEEILWRFQFMLGATSYAISGIQALLEHTENLHATSTKLSDKRLKKRLLSFLLGGLYAPLPKFRDSNQD</sequence>
<dbReference type="InterPro" id="IPR023772">
    <property type="entry name" value="DNA-bd_HTH_TetR-type_CS"/>
</dbReference>
<dbReference type="EMBL" id="CP002456">
    <property type="protein sequence ID" value="ADU92038.1"/>
    <property type="molecule type" value="Genomic_DNA"/>
</dbReference>
<keyword evidence="4" id="KW-0804">Transcription</keyword>
<dbReference type="PANTHER" id="PTHR30055:SF235">
    <property type="entry name" value="TRANSCRIPTIONAL REGULATORY PROTEIN"/>
    <property type="match status" value="1"/>
</dbReference>
<dbReference type="InterPro" id="IPR001647">
    <property type="entry name" value="HTH_TetR"/>
</dbReference>
<accession>A0A654KHU9</accession>
<dbReference type="GO" id="GO:0003700">
    <property type="term" value="F:DNA-binding transcription factor activity"/>
    <property type="evidence" value="ECO:0007669"/>
    <property type="project" value="TreeGrafter"/>
</dbReference>
<evidence type="ECO:0000313" key="8">
    <source>
        <dbReference type="Proteomes" id="UP000007472"/>
    </source>
</evidence>
<evidence type="ECO:0000256" key="4">
    <source>
        <dbReference type="ARBA" id="ARBA00023163"/>
    </source>
</evidence>
<dbReference type="InterPro" id="IPR050109">
    <property type="entry name" value="HTH-type_TetR-like_transc_reg"/>
</dbReference>
<keyword evidence="2" id="KW-0805">Transcription regulation</keyword>
<dbReference type="InterPro" id="IPR041586">
    <property type="entry name" value="PsrA_TetR_C"/>
</dbReference>
<name>A0A654KHU9_TAYEM</name>
<dbReference type="Pfam" id="PF17939">
    <property type="entry name" value="TetR_C_30"/>
    <property type="match status" value="1"/>
</dbReference>
<dbReference type="InterPro" id="IPR036271">
    <property type="entry name" value="Tet_transcr_reg_TetR-rel_C_sf"/>
</dbReference>
<keyword evidence="3 5" id="KW-0238">DNA-binding</keyword>